<feature type="domain" description="Tyr recombinase" evidence="6">
    <location>
        <begin position="181"/>
        <end position="353"/>
    </location>
</feature>
<dbReference type="Proteomes" id="UP001163328">
    <property type="component" value="Chromosome"/>
</dbReference>
<keyword evidence="4" id="KW-0233">DNA recombination</keyword>
<evidence type="ECO:0000313" key="8">
    <source>
        <dbReference type="EMBL" id="UYW02392.1"/>
    </source>
</evidence>
<evidence type="ECO:0000256" key="1">
    <source>
        <dbReference type="ARBA" id="ARBA00008857"/>
    </source>
</evidence>
<keyword evidence="9" id="KW-1185">Reference proteome</keyword>
<comment type="similarity">
    <text evidence="1">Belongs to the 'phage' integrase family.</text>
</comment>
<keyword evidence="3 5" id="KW-0238">DNA-binding</keyword>
<evidence type="ECO:0000256" key="2">
    <source>
        <dbReference type="ARBA" id="ARBA00022908"/>
    </source>
</evidence>
<dbReference type="InterPro" id="IPR044068">
    <property type="entry name" value="CB"/>
</dbReference>
<evidence type="ECO:0000259" key="6">
    <source>
        <dbReference type="PROSITE" id="PS51898"/>
    </source>
</evidence>
<dbReference type="InterPro" id="IPR050090">
    <property type="entry name" value="Tyrosine_recombinase_XerCD"/>
</dbReference>
<dbReference type="PROSITE" id="PS51898">
    <property type="entry name" value="TYR_RECOMBINASE"/>
    <property type="match status" value="1"/>
</dbReference>
<dbReference type="Gene3D" id="1.10.150.130">
    <property type="match status" value="1"/>
</dbReference>
<dbReference type="EMBL" id="CP081495">
    <property type="protein sequence ID" value="UYW02392.1"/>
    <property type="molecule type" value="Genomic_DNA"/>
</dbReference>
<dbReference type="InterPro" id="IPR010998">
    <property type="entry name" value="Integrase_recombinase_N"/>
</dbReference>
<evidence type="ECO:0000256" key="3">
    <source>
        <dbReference type="ARBA" id="ARBA00023125"/>
    </source>
</evidence>
<dbReference type="InterPro" id="IPR002104">
    <property type="entry name" value="Integrase_catalytic"/>
</dbReference>
<evidence type="ECO:0000256" key="5">
    <source>
        <dbReference type="PROSITE-ProRule" id="PRU01248"/>
    </source>
</evidence>
<dbReference type="Gene3D" id="1.10.443.10">
    <property type="entry name" value="Intergrase catalytic core"/>
    <property type="match status" value="1"/>
</dbReference>
<evidence type="ECO:0000259" key="7">
    <source>
        <dbReference type="PROSITE" id="PS51900"/>
    </source>
</evidence>
<evidence type="ECO:0000313" key="9">
    <source>
        <dbReference type="Proteomes" id="UP001163328"/>
    </source>
</evidence>
<keyword evidence="2" id="KW-0229">DNA integration</keyword>
<organism evidence="8 9">
    <name type="scientific">Flavobacterium agricola</name>
    <dbReference type="NCBI Taxonomy" id="2870839"/>
    <lineage>
        <taxon>Bacteria</taxon>
        <taxon>Pseudomonadati</taxon>
        <taxon>Bacteroidota</taxon>
        <taxon>Flavobacteriia</taxon>
        <taxon>Flavobacteriales</taxon>
        <taxon>Flavobacteriaceae</taxon>
        <taxon>Flavobacterium</taxon>
    </lineage>
</organism>
<dbReference type="Pfam" id="PF13495">
    <property type="entry name" value="Phage_int_SAM_4"/>
    <property type="match status" value="1"/>
</dbReference>
<dbReference type="SUPFAM" id="SSF56349">
    <property type="entry name" value="DNA breaking-rejoining enzymes"/>
    <property type="match status" value="1"/>
</dbReference>
<dbReference type="InterPro" id="IPR004107">
    <property type="entry name" value="Integrase_SAM-like_N"/>
</dbReference>
<feature type="domain" description="Core-binding (CB)" evidence="7">
    <location>
        <begin position="85"/>
        <end position="164"/>
    </location>
</feature>
<gene>
    <name evidence="8" type="ORF">K5I29_05720</name>
</gene>
<sequence>MKLNRNIFKTELGQHKNQRVIWIDFPYAAQHVADLREALPHVKWSSSQKKWYIIDKPIFRDFFNISNETYEGKNLLVKIDVINKPELQKFIQQLRLKAYSESTIKTYSAEFAQFLYILNKHDVKNISSEQLRSYLLYCITELKLSENQIHSRLNALKFYFEQVLHRENLFFEIPRPKKQNALPKVLSQAEIKRLFTVTNNVKHQLILKVAYGLGLRVSEIVALELTDIDSDRMLVHIKNAKGKKDRYVPLPQVLLTELRNYYKTYKPKKYLFEGQYNQPYATRSAQAVFKTAMKKARINKPIGIHGLRHSYATHLLEYGTDMSFIQKLLGHNQIKTTQVYAKVTNTFLAKVISPLDRLNQE</sequence>
<dbReference type="PROSITE" id="PS51900">
    <property type="entry name" value="CB"/>
    <property type="match status" value="1"/>
</dbReference>
<accession>A0ABY6M1E9</accession>
<proteinExistence type="inferred from homology"/>
<dbReference type="InterPro" id="IPR013762">
    <property type="entry name" value="Integrase-like_cat_sf"/>
</dbReference>
<reference evidence="8" key="1">
    <citation type="submission" date="2021-08" db="EMBL/GenBank/DDBJ databases">
        <title>Flavobacterium sp. strain CC-SYL302.</title>
        <authorList>
            <person name="Lin S.-Y."/>
            <person name="Lee T.-H."/>
            <person name="Young C.-C."/>
        </authorList>
    </citation>
    <scope>NUCLEOTIDE SEQUENCE</scope>
    <source>
        <strain evidence="8">CC-SYL302</strain>
    </source>
</reference>
<dbReference type="PANTHER" id="PTHR30349:SF64">
    <property type="entry name" value="PROPHAGE INTEGRASE INTD-RELATED"/>
    <property type="match status" value="1"/>
</dbReference>
<evidence type="ECO:0000256" key="4">
    <source>
        <dbReference type="ARBA" id="ARBA00023172"/>
    </source>
</evidence>
<dbReference type="Pfam" id="PF00589">
    <property type="entry name" value="Phage_integrase"/>
    <property type="match status" value="1"/>
</dbReference>
<name>A0ABY6M1E9_9FLAO</name>
<protein>
    <submittedName>
        <fullName evidence="8">Site-specific integrase</fullName>
    </submittedName>
</protein>
<dbReference type="PANTHER" id="PTHR30349">
    <property type="entry name" value="PHAGE INTEGRASE-RELATED"/>
    <property type="match status" value="1"/>
</dbReference>
<dbReference type="RefSeq" id="WP_264434943.1">
    <property type="nucleotide sequence ID" value="NZ_CP081495.1"/>
</dbReference>
<dbReference type="InterPro" id="IPR011010">
    <property type="entry name" value="DNA_brk_join_enz"/>
</dbReference>